<dbReference type="CDD" id="cd01127">
    <property type="entry name" value="TrwB_TraG_TraD_VirD4"/>
    <property type="match status" value="1"/>
</dbReference>
<dbReference type="EMBL" id="PVWO01000013">
    <property type="protein sequence ID" value="PSB59142.1"/>
    <property type="molecule type" value="Genomic_DNA"/>
</dbReference>
<dbReference type="GO" id="GO:0005886">
    <property type="term" value="C:plasma membrane"/>
    <property type="evidence" value="ECO:0007669"/>
    <property type="project" value="UniProtKB-SubCell"/>
</dbReference>
<keyword evidence="4" id="KW-0812">Transmembrane</keyword>
<name>A0A2T1GMJ9_9CYAN</name>
<dbReference type="SUPFAM" id="SSF52540">
    <property type="entry name" value="P-loop containing nucleoside triphosphate hydrolases"/>
    <property type="match status" value="1"/>
</dbReference>
<keyword evidence="3" id="KW-1003">Cell membrane</keyword>
<proteinExistence type="inferred from homology"/>
<accession>A0A2T1GMJ9</accession>
<evidence type="ECO:0000256" key="1">
    <source>
        <dbReference type="ARBA" id="ARBA00004651"/>
    </source>
</evidence>
<reference evidence="8 9" key="1">
    <citation type="submission" date="2018-03" db="EMBL/GenBank/DDBJ databases">
        <title>The ancient ancestry and fast evolution of plastids.</title>
        <authorList>
            <person name="Moore K.R."/>
            <person name="Magnabosco C."/>
            <person name="Momper L."/>
            <person name="Gold D.A."/>
            <person name="Bosak T."/>
            <person name="Fournier G.P."/>
        </authorList>
    </citation>
    <scope>NUCLEOTIDE SEQUENCE [LARGE SCALE GENOMIC DNA]</scope>
    <source>
        <strain evidence="8 9">CCALA 037</strain>
    </source>
</reference>
<evidence type="ECO:0000256" key="7">
    <source>
        <dbReference type="SAM" id="MobiDB-lite"/>
    </source>
</evidence>
<dbReference type="PANTHER" id="PTHR37937:SF1">
    <property type="entry name" value="CONJUGATIVE TRANSFER: DNA TRANSPORT"/>
    <property type="match status" value="1"/>
</dbReference>
<dbReference type="InterPro" id="IPR003688">
    <property type="entry name" value="TraG/VirD4"/>
</dbReference>
<evidence type="ECO:0000313" key="9">
    <source>
        <dbReference type="Proteomes" id="UP000238937"/>
    </source>
</evidence>
<keyword evidence="9" id="KW-1185">Reference proteome</keyword>
<dbReference type="Pfam" id="PF02534">
    <property type="entry name" value="T4SS-DNA_transf"/>
    <property type="match status" value="1"/>
</dbReference>
<feature type="compositionally biased region" description="Acidic residues" evidence="7">
    <location>
        <begin position="763"/>
        <end position="783"/>
    </location>
</feature>
<dbReference type="PANTHER" id="PTHR37937">
    <property type="entry name" value="CONJUGATIVE TRANSFER: DNA TRANSPORT"/>
    <property type="match status" value="1"/>
</dbReference>
<evidence type="ECO:0000256" key="3">
    <source>
        <dbReference type="ARBA" id="ARBA00022475"/>
    </source>
</evidence>
<evidence type="ECO:0000256" key="4">
    <source>
        <dbReference type="ARBA" id="ARBA00022692"/>
    </source>
</evidence>
<gene>
    <name evidence="8" type="ORF">C7B77_02095</name>
</gene>
<dbReference type="OrthoDB" id="102453at2"/>
<organism evidence="8 9">
    <name type="scientific">Chamaesiphon polymorphus CCALA 037</name>
    <dbReference type="NCBI Taxonomy" id="2107692"/>
    <lineage>
        <taxon>Bacteria</taxon>
        <taxon>Bacillati</taxon>
        <taxon>Cyanobacteriota</taxon>
        <taxon>Cyanophyceae</taxon>
        <taxon>Gomontiellales</taxon>
        <taxon>Chamaesiphonaceae</taxon>
        <taxon>Chamaesiphon</taxon>
    </lineage>
</organism>
<protein>
    <submittedName>
        <fullName evidence="8">Type IV secretion system protein VirD4</fullName>
    </submittedName>
</protein>
<feature type="region of interest" description="Disordered" evidence="7">
    <location>
        <begin position="761"/>
        <end position="793"/>
    </location>
</feature>
<dbReference type="InterPro" id="IPR051539">
    <property type="entry name" value="T4SS-coupling_protein"/>
</dbReference>
<comment type="similarity">
    <text evidence="2">Belongs to the VirD4/TraG family.</text>
</comment>
<comment type="subcellular location">
    <subcellularLocation>
        <location evidence="1">Cell membrane</location>
        <topology evidence="1">Multi-pass membrane protein</topology>
    </subcellularLocation>
</comment>
<evidence type="ECO:0000256" key="6">
    <source>
        <dbReference type="ARBA" id="ARBA00023136"/>
    </source>
</evidence>
<sequence>MLLAGWLLSLFYSHTPVLDYFRTQSRHCHSGGWLFYLPPSEGTIMTKFQHPQSVSHQPIPQQLPTIVQAKSFIVSPLGLISACGLILLVAALCSKKPQGKLGKAYWGGAKERKNSQIKGRLQVANRRSKVGKTCLYINQPQRSQLTHYRATIGGIKRTLKQQGLGDAEIAQKIRQSHKNLPKFPNLLQRDSTVYFPDCQAGTAVFGAAGTGKSYGVLNPYLRSAIDQGLSIVLYDFKYYEQSKEIVGYAKEHGYNIQIFAPSFLESCTINLLDFIDDSGHGVAAGNMAEVMLENLKGSDKNAGGNEFFTDAGVTLVKGLFLAAKWVAEQENRPELGDLMTAAAIIALPNLSSRLKFASKRLNVWNDKAFSQLIGIGGGKKETNVTEGGIIGNAAKVFQKFIERDFVSALCGKSDFNPDIEGKTLVVVGLNQDYRAILTPILATVLDVLISRNVAHSRHRITPVICSFDEIPSLRLPKLANWLAESRSAGFVGLLGLQNKSQLNETYGEDRANTMMSNCATKHYLNPQDVGSAKEYSEYLGEKEIVYWTKSINSGSGQGNATVSRSEQRTQVPLMTPEEFLKLPQGKAVTISPGYSNKKEAYIPILHDIKVSQVDIENSKRSVGHWDKLLSKIQSSKRQLSNAEYAEIMTERRAIVERLFPEPPQGKLLAKLTTLVNVVLYPDAHDNPSPYQLAEESKVFKNDDILIYSEWSTKSKEGGAKFDAYKAKDDIDRLLLLLESHGIKFIKSPDLSHPIYCSNPIIEPEVETDDVETDTDDETYDGETDTEKPLVSTL</sequence>
<keyword evidence="5" id="KW-1133">Transmembrane helix</keyword>
<evidence type="ECO:0000256" key="5">
    <source>
        <dbReference type="ARBA" id="ARBA00022989"/>
    </source>
</evidence>
<dbReference type="Gene3D" id="3.40.50.300">
    <property type="entry name" value="P-loop containing nucleotide triphosphate hydrolases"/>
    <property type="match status" value="1"/>
</dbReference>
<dbReference type="Proteomes" id="UP000238937">
    <property type="component" value="Unassembled WGS sequence"/>
</dbReference>
<evidence type="ECO:0000313" key="8">
    <source>
        <dbReference type="EMBL" id="PSB59142.1"/>
    </source>
</evidence>
<dbReference type="InterPro" id="IPR027417">
    <property type="entry name" value="P-loop_NTPase"/>
</dbReference>
<keyword evidence="6" id="KW-0472">Membrane</keyword>
<evidence type="ECO:0000256" key="2">
    <source>
        <dbReference type="ARBA" id="ARBA00008806"/>
    </source>
</evidence>
<dbReference type="AlphaFoldDB" id="A0A2T1GMJ9"/>
<comment type="caution">
    <text evidence="8">The sequence shown here is derived from an EMBL/GenBank/DDBJ whole genome shotgun (WGS) entry which is preliminary data.</text>
</comment>